<organism evidence="2 3">
    <name type="scientific">Diacronema lutheri</name>
    <name type="common">Unicellular marine alga</name>
    <name type="synonym">Monochrysis lutheri</name>
    <dbReference type="NCBI Taxonomy" id="2081491"/>
    <lineage>
        <taxon>Eukaryota</taxon>
        <taxon>Haptista</taxon>
        <taxon>Haptophyta</taxon>
        <taxon>Pavlovophyceae</taxon>
        <taxon>Pavlovales</taxon>
        <taxon>Pavlovaceae</taxon>
        <taxon>Diacronema</taxon>
    </lineage>
</organism>
<feature type="domain" description="Methyltransferase type 11" evidence="1">
    <location>
        <begin position="136"/>
        <end position="206"/>
    </location>
</feature>
<keyword evidence="3" id="KW-1185">Reference proteome</keyword>
<accession>A0A8J5XLQ5</accession>
<dbReference type="InterPro" id="IPR029063">
    <property type="entry name" value="SAM-dependent_MTases_sf"/>
</dbReference>
<dbReference type="Gene3D" id="3.40.50.150">
    <property type="entry name" value="Vaccinia Virus protein VP39"/>
    <property type="match status" value="1"/>
</dbReference>
<dbReference type="CDD" id="cd02440">
    <property type="entry name" value="AdoMet_MTases"/>
    <property type="match status" value="1"/>
</dbReference>
<dbReference type="SUPFAM" id="SSF53335">
    <property type="entry name" value="S-adenosyl-L-methionine-dependent methyltransferases"/>
    <property type="match status" value="1"/>
</dbReference>
<dbReference type="GO" id="GO:0008757">
    <property type="term" value="F:S-adenosylmethionine-dependent methyltransferase activity"/>
    <property type="evidence" value="ECO:0007669"/>
    <property type="project" value="InterPro"/>
</dbReference>
<sequence length="250" mass="27254">MPLAPLLMLSCAWGGPSRANVALRPRPPARQAVGALLVCGVEVPNARESPASRALAAKAWPAEFPYSASDLTPLDAGKDELFYLLPRFVQHAAVEARDELGRFYSCALPPPGEGDVLDLCSSWTSHYPAGYEARRCVVLGLNPFELLANACRTEMRVQNLNADPKLPYADGSFDCVTLSLSVDYMTRPLELFGEIHRVLRPGGLACMAFTNRCFQSKVVRRWLAPFDNVAHVELVGAYFAFSAPWAANAA</sequence>
<dbReference type="Proteomes" id="UP000751190">
    <property type="component" value="Unassembled WGS sequence"/>
</dbReference>
<evidence type="ECO:0000313" key="2">
    <source>
        <dbReference type="EMBL" id="KAG8467158.1"/>
    </source>
</evidence>
<proteinExistence type="predicted"/>
<dbReference type="PANTHER" id="PTHR43036:SF2">
    <property type="entry name" value="OS04G0481300 PROTEIN"/>
    <property type="match status" value="1"/>
</dbReference>
<name>A0A8J5XLQ5_DIALT</name>
<dbReference type="Pfam" id="PF08241">
    <property type="entry name" value="Methyltransf_11"/>
    <property type="match status" value="1"/>
</dbReference>
<reference evidence="2" key="1">
    <citation type="submission" date="2021-05" db="EMBL/GenBank/DDBJ databases">
        <title>The genome of the haptophyte Pavlova lutheri (Diacronema luteri, Pavlovales) - a model for lipid biosynthesis in eukaryotic algae.</title>
        <authorList>
            <person name="Hulatt C.J."/>
            <person name="Posewitz M.C."/>
        </authorList>
    </citation>
    <scope>NUCLEOTIDE SEQUENCE</scope>
    <source>
        <strain evidence="2">NIVA-4/92</strain>
    </source>
</reference>
<gene>
    <name evidence="2" type="ORF">KFE25_000474</name>
</gene>
<dbReference type="InterPro" id="IPR013216">
    <property type="entry name" value="Methyltransf_11"/>
</dbReference>
<dbReference type="OrthoDB" id="2013972at2759"/>
<comment type="caution">
    <text evidence="2">The sequence shown here is derived from an EMBL/GenBank/DDBJ whole genome shotgun (WGS) entry which is preliminary data.</text>
</comment>
<dbReference type="EMBL" id="JAGTXO010000006">
    <property type="protein sequence ID" value="KAG8467158.1"/>
    <property type="molecule type" value="Genomic_DNA"/>
</dbReference>
<dbReference type="OMA" id="ACMAFTN"/>
<dbReference type="AlphaFoldDB" id="A0A8J5XLQ5"/>
<dbReference type="PANTHER" id="PTHR43036">
    <property type="entry name" value="OSJNBB0011N17.9 PROTEIN"/>
    <property type="match status" value="1"/>
</dbReference>
<evidence type="ECO:0000259" key="1">
    <source>
        <dbReference type="Pfam" id="PF08241"/>
    </source>
</evidence>
<evidence type="ECO:0000313" key="3">
    <source>
        <dbReference type="Proteomes" id="UP000751190"/>
    </source>
</evidence>
<protein>
    <recommendedName>
        <fullName evidence="1">Methyltransferase type 11 domain-containing protein</fullName>
    </recommendedName>
</protein>